<reference evidence="9 10" key="1">
    <citation type="submission" date="2017-11" db="EMBL/GenBank/DDBJ databases">
        <title>Complete genome sequence of Spiroplasma clarkii CN-5 (DSM 19994).</title>
        <authorList>
            <person name="Tsai Y.-M."/>
            <person name="Chang A."/>
            <person name="Lo W.-S."/>
            <person name="Kuo C.-H."/>
        </authorList>
    </citation>
    <scope>NUCLEOTIDE SEQUENCE [LARGE SCALE GENOMIC DNA]</scope>
    <source>
        <strain evidence="9 10">CN-5</strain>
    </source>
</reference>
<name>A0A2K8KNP0_9MOLU</name>
<dbReference type="SUPFAM" id="SSF53187">
    <property type="entry name" value="Zn-dependent exopeptidases"/>
    <property type="match status" value="1"/>
</dbReference>
<dbReference type="Gene3D" id="3.40.630.10">
    <property type="entry name" value="Zn peptidases"/>
    <property type="match status" value="1"/>
</dbReference>
<keyword evidence="7" id="KW-0224">Dipeptidase</keyword>
<keyword evidence="8" id="KW-0482">Metalloprotease</keyword>
<dbReference type="PANTHER" id="PTHR43808">
    <property type="entry name" value="ACETYLORNITHINE DEACETYLASE"/>
    <property type="match status" value="1"/>
</dbReference>
<evidence type="ECO:0000256" key="5">
    <source>
        <dbReference type="ARBA" id="ARBA00022801"/>
    </source>
</evidence>
<dbReference type="GO" id="GO:0008237">
    <property type="term" value="F:metallopeptidase activity"/>
    <property type="evidence" value="ECO:0007669"/>
    <property type="project" value="UniProtKB-KW"/>
</dbReference>
<keyword evidence="6" id="KW-0862">Zinc</keyword>
<dbReference type="GO" id="GO:0008777">
    <property type="term" value="F:acetylornithine deacetylase activity"/>
    <property type="evidence" value="ECO:0007669"/>
    <property type="project" value="TreeGrafter"/>
</dbReference>
<dbReference type="InterPro" id="IPR036264">
    <property type="entry name" value="Bact_exopeptidase_dim_dom"/>
</dbReference>
<dbReference type="InterPro" id="IPR002933">
    <property type="entry name" value="Peptidase_M20"/>
</dbReference>
<comment type="cofactor">
    <cofactor evidence="1">
        <name>Zn(2+)</name>
        <dbReference type="ChEBI" id="CHEBI:29105"/>
    </cofactor>
</comment>
<dbReference type="GO" id="GO:0016805">
    <property type="term" value="F:dipeptidase activity"/>
    <property type="evidence" value="ECO:0007669"/>
    <property type="project" value="UniProtKB-KW"/>
</dbReference>
<dbReference type="Gene3D" id="3.30.70.360">
    <property type="match status" value="2"/>
</dbReference>
<dbReference type="AlphaFoldDB" id="A0A2K8KNP0"/>
<keyword evidence="5" id="KW-0378">Hydrolase</keyword>
<evidence type="ECO:0000256" key="1">
    <source>
        <dbReference type="ARBA" id="ARBA00001947"/>
    </source>
</evidence>
<dbReference type="GO" id="GO:0006526">
    <property type="term" value="P:L-arginine biosynthetic process"/>
    <property type="evidence" value="ECO:0007669"/>
    <property type="project" value="TreeGrafter"/>
</dbReference>
<comment type="similarity">
    <text evidence="2">Belongs to the peptidase M20A family.</text>
</comment>
<sequence>MNVDKKNLLNDYFPIALEKTKELVKIPSFRKDPKKGEAVPQAIQAALTYCVNLCQEFGMKTFIAPDFMYGYADYGTGDKLFGIICHLDVVPPGNLDEWKTKPFEPVEIDGKLYGRGSFDDKGPTLMNLYAFKYLIDNGFKPDYTIRFIFGTSEETTWECMEAYKKHEKLCDLGYVPDGHFPVVYAEKWISDVDLVGKFTSEFEITGGEVYNAVNDLVKYKGPKVEEIKKFLDQNKIEQYMKDNDLYVKGVSAHGSLPFKGVNAANWLLTAINSVGLKHPLAEFVSKHVNADFEMKSVFGDLKDETGNLTANNGIIKITPTDFRYTFNFRVPCTRDPKVDVNAVLTKACQPFGINVEVQDIEDSVYFDKNGDVVKNIMLVYQEVTGDLTSEPIAIGGGTFAKSMPNMIAFGAEFDLNDSTMHAYNEYVKIEDLKKMMEIYAKSIVKLTTIKK</sequence>
<dbReference type="InterPro" id="IPR010964">
    <property type="entry name" value="M20A_pepV-rel"/>
</dbReference>
<organism evidence="9 10">
    <name type="scientific">Spiroplasma clarkii</name>
    <dbReference type="NCBI Taxonomy" id="2139"/>
    <lineage>
        <taxon>Bacteria</taxon>
        <taxon>Bacillati</taxon>
        <taxon>Mycoplasmatota</taxon>
        <taxon>Mollicutes</taxon>
        <taxon>Entomoplasmatales</taxon>
        <taxon>Spiroplasmataceae</taxon>
        <taxon>Spiroplasma</taxon>
    </lineage>
</organism>
<dbReference type="NCBIfam" id="TIGR01887">
    <property type="entry name" value="dipeptidaselike"/>
    <property type="match status" value="1"/>
</dbReference>
<dbReference type="PANTHER" id="PTHR43808:SF31">
    <property type="entry name" value="N-ACETYL-L-CITRULLINE DEACETYLASE"/>
    <property type="match status" value="1"/>
</dbReference>
<evidence type="ECO:0000313" key="10">
    <source>
        <dbReference type="Proteomes" id="UP000231179"/>
    </source>
</evidence>
<dbReference type="GO" id="GO:0008270">
    <property type="term" value="F:zinc ion binding"/>
    <property type="evidence" value="ECO:0007669"/>
    <property type="project" value="InterPro"/>
</dbReference>
<evidence type="ECO:0000256" key="6">
    <source>
        <dbReference type="ARBA" id="ARBA00022833"/>
    </source>
</evidence>
<dbReference type="EMBL" id="CP024870">
    <property type="protein sequence ID" value="ATX71404.1"/>
    <property type="molecule type" value="Genomic_DNA"/>
</dbReference>
<evidence type="ECO:0000256" key="7">
    <source>
        <dbReference type="ARBA" id="ARBA00022997"/>
    </source>
</evidence>
<evidence type="ECO:0000256" key="8">
    <source>
        <dbReference type="ARBA" id="ARBA00023049"/>
    </source>
</evidence>
<gene>
    <name evidence="9" type="primary">pepV</name>
    <name evidence="9" type="ORF">SCLAR_v1c11040</name>
</gene>
<protein>
    <submittedName>
        <fullName evidence="9">Dipeptidase PepV</fullName>
    </submittedName>
</protein>
<dbReference type="GO" id="GO:0006508">
    <property type="term" value="P:proteolysis"/>
    <property type="evidence" value="ECO:0007669"/>
    <property type="project" value="UniProtKB-KW"/>
</dbReference>
<keyword evidence="10" id="KW-1185">Reference proteome</keyword>
<evidence type="ECO:0000256" key="4">
    <source>
        <dbReference type="ARBA" id="ARBA00022723"/>
    </source>
</evidence>
<dbReference type="Pfam" id="PF01546">
    <property type="entry name" value="Peptidase_M20"/>
    <property type="match status" value="1"/>
</dbReference>
<proteinExistence type="inferred from homology"/>
<evidence type="ECO:0000256" key="2">
    <source>
        <dbReference type="ARBA" id="ARBA00006247"/>
    </source>
</evidence>
<keyword evidence="4" id="KW-0479">Metal-binding</keyword>
<dbReference type="RefSeq" id="WP_100254942.1">
    <property type="nucleotide sequence ID" value="NZ_CP024870.1"/>
</dbReference>
<evidence type="ECO:0000256" key="3">
    <source>
        <dbReference type="ARBA" id="ARBA00022670"/>
    </source>
</evidence>
<evidence type="ECO:0000313" key="9">
    <source>
        <dbReference type="EMBL" id="ATX71404.1"/>
    </source>
</evidence>
<dbReference type="Proteomes" id="UP000231179">
    <property type="component" value="Chromosome"/>
</dbReference>
<dbReference type="InterPro" id="IPR050072">
    <property type="entry name" value="Peptidase_M20A"/>
</dbReference>
<accession>A0A2K8KNP0</accession>
<dbReference type="SUPFAM" id="SSF55031">
    <property type="entry name" value="Bacterial exopeptidase dimerisation domain"/>
    <property type="match status" value="1"/>
</dbReference>
<keyword evidence="3" id="KW-0645">Protease</keyword>